<dbReference type="Pfam" id="PF16403">
    <property type="entry name" value="Bact_surface_Ig-like"/>
    <property type="match status" value="11"/>
</dbReference>
<keyword evidence="3" id="KW-0964">Secreted</keyword>
<feature type="domain" description="Cadherin" evidence="7">
    <location>
        <begin position="611"/>
        <end position="738"/>
    </location>
</feature>
<dbReference type="PANTHER" id="PTHR15127">
    <property type="entry name" value="HEAVYWEIGHT, ISOFORM A"/>
    <property type="match status" value="1"/>
</dbReference>
<evidence type="ECO:0000256" key="5">
    <source>
        <dbReference type="ARBA" id="ARBA00022999"/>
    </source>
</evidence>
<dbReference type="InterPro" id="IPR051846">
    <property type="entry name" value="SH2_domain_adapters"/>
</dbReference>
<dbReference type="Pfam" id="PF04862">
    <property type="entry name" value="DUF642"/>
    <property type="match status" value="1"/>
</dbReference>
<evidence type="ECO:0000256" key="3">
    <source>
        <dbReference type="ARBA" id="ARBA00022525"/>
    </source>
</evidence>
<reference evidence="9 10" key="1">
    <citation type="submission" date="2020-03" db="EMBL/GenBank/DDBJ databases">
        <title>Soil Listeria distribution.</title>
        <authorList>
            <person name="Liao J."/>
            <person name="Wiedmann M."/>
        </authorList>
    </citation>
    <scope>NUCLEOTIDE SEQUENCE [LARGE SCALE GENOMIC DNA]</scope>
    <source>
        <strain evidence="9 10">FSL L7-0039</strain>
    </source>
</reference>
<feature type="domain" description="Gram-positive cocci surface proteins LPxTG" evidence="8">
    <location>
        <begin position="1237"/>
        <end position="1267"/>
    </location>
</feature>
<protein>
    <submittedName>
        <fullName evidence="9">DUF5011 domain-containing protein</fullName>
    </submittedName>
</protein>
<name>A0A7X0ZWJ3_9LIST</name>
<dbReference type="PROSITE" id="PS50847">
    <property type="entry name" value="GRAM_POS_ANCHORING"/>
    <property type="match status" value="1"/>
</dbReference>
<evidence type="ECO:0000259" key="8">
    <source>
        <dbReference type="PROSITE" id="PS50847"/>
    </source>
</evidence>
<keyword evidence="2" id="KW-0134">Cell wall</keyword>
<dbReference type="AlphaFoldDB" id="A0A7X0ZWJ3"/>
<proteinExistence type="predicted"/>
<dbReference type="Pfam" id="PF00746">
    <property type="entry name" value="Gram_pos_anchor"/>
    <property type="match status" value="1"/>
</dbReference>
<accession>A0A7X0ZWJ3</accession>
<dbReference type="InterPro" id="IPR032179">
    <property type="entry name" value="Cry22Aa_Ig-like"/>
</dbReference>
<feature type="domain" description="Cadherin" evidence="7">
    <location>
        <begin position="453"/>
        <end position="582"/>
    </location>
</feature>
<dbReference type="Gene3D" id="2.60.120.260">
    <property type="entry name" value="Galactose-binding domain-like"/>
    <property type="match status" value="1"/>
</dbReference>
<dbReference type="InterPro" id="IPR019931">
    <property type="entry name" value="LPXTG_anchor"/>
</dbReference>
<dbReference type="InterPro" id="IPR013783">
    <property type="entry name" value="Ig-like_fold"/>
</dbReference>
<dbReference type="GO" id="GO:0001784">
    <property type="term" value="F:phosphotyrosine residue binding"/>
    <property type="evidence" value="ECO:0007669"/>
    <property type="project" value="TreeGrafter"/>
</dbReference>
<feature type="domain" description="Cadherin" evidence="7">
    <location>
        <begin position="772"/>
        <end position="894"/>
    </location>
</feature>
<organism evidence="9 10">
    <name type="scientific">Listeria booriae</name>
    <dbReference type="NCBI Taxonomy" id="1552123"/>
    <lineage>
        <taxon>Bacteria</taxon>
        <taxon>Bacillati</taxon>
        <taxon>Bacillota</taxon>
        <taxon>Bacilli</taxon>
        <taxon>Bacillales</taxon>
        <taxon>Listeriaceae</taxon>
        <taxon>Listeria</taxon>
    </lineage>
</organism>
<evidence type="ECO:0000256" key="1">
    <source>
        <dbReference type="ARBA" id="ARBA00004168"/>
    </source>
</evidence>
<dbReference type="PANTHER" id="PTHR15127:SF32">
    <property type="entry name" value="HEAVYWEIGHT, ISOFORM A"/>
    <property type="match status" value="1"/>
</dbReference>
<evidence type="ECO:0000313" key="9">
    <source>
        <dbReference type="EMBL" id="MBC2311858.1"/>
    </source>
</evidence>
<comment type="subcellular location">
    <subcellularLocation>
        <location evidence="1">Secreted</location>
        <location evidence="1">Cell wall</location>
        <topology evidence="1">Peptidoglycan-anchor</topology>
    </subcellularLocation>
</comment>
<dbReference type="GO" id="GO:0005509">
    <property type="term" value="F:calcium ion binding"/>
    <property type="evidence" value="ECO:0007669"/>
    <property type="project" value="InterPro"/>
</dbReference>
<evidence type="ECO:0000256" key="4">
    <source>
        <dbReference type="ARBA" id="ARBA00022729"/>
    </source>
</evidence>
<evidence type="ECO:0000256" key="6">
    <source>
        <dbReference type="ARBA" id="ARBA00023088"/>
    </source>
</evidence>
<keyword evidence="4" id="KW-0732">Signal</keyword>
<dbReference type="RefSeq" id="WP_185642241.1">
    <property type="nucleotide sequence ID" value="NZ_JAASWV010000020.1"/>
</dbReference>
<dbReference type="GO" id="GO:0007156">
    <property type="term" value="P:homophilic cell adhesion via plasma membrane adhesion molecules"/>
    <property type="evidence" value="ECO:0007669"/>
    <property type="project" value="InterPro"/>
</dbReference>
<evidence type="ECO:0000259" key="7">
    <source>
        <dbReference type="PROSITE" id="PS50268"/>
    </source>
</evidence>
<keyword evidence="5" id="KW-0727">SH2 domain</keyword>
<dbReference type="PROSITE" id="PS50268">
    <property type="entry name" value="CADHERIN_2"/>
    <property type="match status" value="4"/>
</dbReference>
<sequence length="1267" mass="135427">MNKSIVKIAAGTMIASAILAGNTELPYNVLKEPIAHAATTNVQGVPKPPIEVISLENGSFEQPAIAKGSRLIDDSTVPGWKTTATDHLIELQNHYEDREAADGNQYAELNAVEASALYQDIATTPGAKVRWQVAHQGRDGEDTAVVKFGAPSNLKTIETMTTSNNGWKTYSGTYTIPAGQTTTRFEFEAASSATGDVTRGNFLDNIVFATQSFVTVSGSVDQTSVKKDKTATYAFDAKNEGGMASQNTTLTIPIPQEVTLDSPTAVVDGVSVTGSYDSSTRILSIPLGSIEKDATKHVTFDVKGAVVADNVTTQATVTHQDKGFTDEQYTNYSNDVTLSVIANNAPTIEASDQTLKKGATFNPLTGVSAADIEDGNLTTSVKITENDVDTTKEGVYHVTYSVTDSDGNVVTKRVAVTVISNDAPTIVAEDHTLKKGGTFDPLADISATDKEDGNLTKNIQITANDVDTSKEGTYHVTYTVTDSDNNKTTKTITVTVTSNDAPTITATDHTLKKGDTFNPLADVSATDKEDGDLTKAIKITANDVDTSKEGEYHVTYSATDSDNHQTTKTVTVTVTSNDVPTITAKDHTLKKGDTFNALTDVSATDKEDGDITKNIQITANDVDTSKEGEYHVTYTVTDSDNNKTTKTITVTVTSNDAPTITATDHTLKKGGAFDATVDVSATDKEDGDITKAIQITANDVDTSKEGEYHVTYTVTDSDNNTTTKTITVTVTSNDAPTITATDHTLKKGGTFDPLVEVSATDKEDGDLTKNIQITANDVDTSKEGTYHVTYAVTDSDGNTTAKIIAVTVTSNDVPEIFANDRTFKKGATFDPMAEVTGLDKEDGDISKAIKVIANDVDPNKEGTYSVTYEVTDSDNNTTTKRISVIVTSNDVPAITAEDHTIKRGNYFEPLEEVKATDREDGEITDAIKITANDVDINKEGVYHVTYSVTDSDGNTVFKTITVTVTSNEVPHITAEDKTVKKGKPFDPMKEVSAMDQEDGDLTKAIKIKESDVDTSKEGVYHITYEVTDSDSNSTTKTITVTVTSNAKPEIDATDHTIQKGGAFDPMADVSATDLEDGDVTKSIKIVKNTVDTTKEGIYEVTYEVTDSDGNTSNKTVQVTITSNEKPVIEANDQVLTTDETFNPLAIVTSNDKEDGDLTAQVEVIQNDVDTSKPGLYHVTYRVTDSDGNQTEKTICVTVLPVAAPPLQPTTPATPPVVEVSSIITPSQPQQGPVMAELPSTGDQTNKGAVALGSSLLALAYLLFRRKK</sequence>
<evidence type="ECO:0000313" key="10">
    <source>
        <dbReference type="Proteomes" id="UP000565628"/>
    </source>
</evidence>
<feature type="domain" description="Cadherin" evidence="7">
    <location>
        <begin position="921"/>
        <end position="1050"/>
    </location>
</feature>
<dbReference type="GO" id="GO:0016020">
    <property type="term" value="C:membrane"/>
    <property type="evidence" value="ECO:0007669"/>
    <property type="project" value="InterPro"/>
</dbReference>
<evidence type="ECO:0000256" key="2">
    <source>
        <dbReference type="ARBA" id="ARBA00022512"/>
    </source>
</evidence>
<dbReference type="NCBIfam" id="TIGR01167">
    <property type="entry name" value="LPXTG_anchor"/>
    <property type="match status" value="1"/>
</dbReference>
<dbReference type="Gene3D" id="2.60.40.10">
    <property type="entry name" value="Immunoglobulins"/>
    <property type="match status" value="11"/>
</dbReference>
<dbReference type="Proteomes" id="UP000565628">
    <property type="component" value="Unassembled WGS sequence"/>
</dbReference>
<keyword evidence="6" id="KW-0572">Peptidoglycan-anchor</keyword>
<dbReference type="InterPro" id="IPR002126">
    <property type="entry name" value="Cadherin-like_dom"/>
</dbReference>
<dbReference type="InterPro" id="IPR006946">
    <property type="entry name" value="DGR2-like_dom"/>
</dbReference>
<gene>
    <name evidence="9" type="ORF">HCJ81_13265</name>
</gene>
<dbReference type="EMBL" id="JAASWV010000020">
    <property type="protein sequence ID" value="MBC2311858.1"/>
    <property type="molecule type" value="Genomic_DNA"/>
</dbReference>
<comment type="caution">
    <text evidence="9">The sequence shown here is derived from an EMBL/GenBank/DDBJ whole genome shotgun (WGS) entry which is preliminary data.</text>
</comment>